<evidence type="ECO:0000313" key="2">
    <source>
        <dbReference type="EMBL" id="KAK6540770.1"/>
    </source>
</evidence>
<gene>
    <name evidence="2" type="ORF">TWF694_008160</name>
</gene>
<feature type="transmembrane region" description="Helical" evidence="1">
    <location>
        <begin position="99"/>
        <end position="123"/>
    </location>
</feature>
<dbReference type="EMBL" id="JAVHJO010000004">
    <property type="protein sequence ID" value="KAK6540770.1"/>
    <property type="molecule type" value="Genomic_DNA"/>
</dbReference>
<proteinExistence type="predicted"/>
<protein>
    <recommendedName>
        <fullName evidence="4">Mid2 domain-containing protein</fullName>
    </recommendedName>
</protein>
<organism evidence="2 3">
    <name type="scientific">Orbilia ellipsospora</name>
    <dbReference type="NCBI Taxonomy" id="2528407"/>
    <lineage>
        <taxon>Eukaryota</taxon>
        <taxon>Fungi</taxon>
        <taxon>Dikarya</taxon>
        <taxon>Ascomycota</taxon>
        <taxon>Pezizomycotina</taxon>
        <taxon>Orbiliomycetes</taxon>
        <taxon>Orbiliales</taxon>
        <taxon>Orbiliaceae</taxon>
        <taxon>Orbilia</taxon>
    </lineage>
</organism>
<accession>A0AAV9XF77</accession>
<sequence length="158" mass="16191">MVFENYCSEYLGEAIPSQTDAATTGGSGVSNVTPAAPADTVTKTERTTIVQSVQSLTSVATIASTLPNGVVTSFTSVQTVLVTTVTMPPSSAADSTNKIALGIGLGIGIPLLVAVIVIGALLLRRQQYVDPSIVGGNQEQMRHPGQASITLNQKAYGG</sequence>
<evidence type="ECO:0000256" key="1">
    <source>
        <dbReference type="SAM" id="Phobius"/>
    </source>
</evidence>
<keyword evidence="1" id="KW-1133">Transmembrane helix</keyword>
<name>A0AAV9XF77_9PEZI</name>
<keyword evidence="1" id="KW-0472">Membrane</keyword>
<dbReference type="AlphaFoldDB" id="A0AAV9XF77"/>
<evidence type="ECO:0008006" key="4">
    <source>
        <dbReference type="Google" id="ProtNLM"/>
    </source>
</evidence>
<reference evidence="2 3" key="1">
    <citation type="submission" date="2019-10" db="EMBL/GenBank/DDBJ databases">
        <authorList>
            <person name="Palmer J.M."/>
        </authorList>
    </citation>
    <scope>NUCLEOTIDE SEQUENCE [LARGE SCALE GENOMIC DNA]</scope>
    <source>
        <strain evidence="2 3">TWF694</strain>
    </source>
</reference>
<keyword evidence="3" id="KW-1185">Reference proteome</keyword>
<keyword evidence="1" id="KW-0812">Transmembrane</keyword>
<comment type="caution">
    <text evidence="2">The sequence shown here is derived from an EMBL/GenBank/DDBJ whole genome shotgun (WGS) entry which is preliminary data.</text>
</comment>
<evidence type="ECO:0000313" key="3">
    <source>
        <dbReference type="Proteomes" id="UP001365542"/>
    </source>
</evidence>
<dbReference type="Proteomes" id="UP001365542">
    <property type="component" value="Unassembled WGS sequence"/>
</dbReference>